<evidence type="ECO:0000256" key="1">
    <source>
        <dbReference type="SAM" id="MobiDB-lite"/>
    </source>
</evidence>
<feature type="compositionally biased region" description="Basic and acidic residues" evidence="1">
    <location>
        <begin position="34"/>
        <end position="45"/>
    </location>
</feature>
<organism evidence="2 3">
    <name type="scientific">Plectus sambesii</name>
    <dbReference type="NCBI Taxonomy" id="2011161"/>
    <lineage>
        <taxon>Eukaryota</taxon>
        <taxon>Metazoa</taxon>
        <taxon>Ecdysozoa</taxon>
        <taxon>Nematoda</taxon>
        <taxon>Chromadorea</taxon>
        <taxon>Plectida</taxon>
        <taxon>Plectina</taxon>
        <taxon>Plectoidea</taxon>
        <taxon>Plectidae</taxon>
        <taxon>Plectus</taxon>
    </lineage>
</organism>
<protein>
    <submittedName>
        <fullName evidence="3">Uncharacterized protein</fullName>
    </submittedName>
</protein>
<dbReference type="AlphaFoldDB" id="A0A914V929"/>
<evidence type="ECO:0000313" key="3">
    <source>
        <dbReference type="WBParaSite" id="PSAMB.scaffold16945size1226.g37087.t1"/>
    </source>
</evidence>
<dbReference type="WBParaSite" id="PSAMB.scaffold16945size1226.g37087.t1">
    <property type="protein sequence ID" value="PSAMB.scaffold16945size1226.g37087.t1"/>
    <property type="gene ID" value="PSAMB.scaffold16945size1226.g37087"/>
</dbReference>
<accession>A0A914V929</accession>
<keyword evidence="2" id="KW-1185">Reference proteome</keyword>
<evidence type="ECO:0000313" key="2">
    <source>
        <dbReference type="Proteomes" id="UP000887566"/>
    </source>
</evidence>
<name>A0A914V929_9BILA</name>
<reference evidence="3" key="1">
    <citation type="submission" date="2022-11" db="UniProtKB">
        <authorList>
            <consortium name="WormBaseParasite"/>
        </authorList>
    </citation>
    <scope>IDENTIFICATION</scope>
</reference>
<proteinExistence type="predicted"/>
<dbReference type="Proteomes" id="UP000887566">
    <property type="component" value="Unplaced"/>
</dbReference>
<sequence>MADYSGGDQHHHQQQLLNGDADVGMDRSVASTSMEERPSTPDRPNFERLLSELNETINKCHQELNSLLGKHGMESEWRKLIGQMRESKQLRDAEKFAARKLDPEIENLRREVNEKGKIISELDNSDLIYKKEDRLDAKMKELEDRYNSKR</sequence>
<feature type="region of interest" description="Disordered" evidence="1">
    <location>
        <begin position="1"/>
        <end position="45"/>
    </location>
</feature>